<dbReference type="GO" id="GO:0016878">
    <property type="term" value="F:acid-thiol ligase activity"/>
    <property type="evidence" value="ECO:0007669"/>
    <property type="project" value="UniProtKB-ARBA"/>
</dbReference>
<dbReference type="AlphaFoldDB" id="A0A388TLZ9"/>
<reference evidence="2 3" key="1">
    <citation type="journal article" date="2019" name="ISME J.">
        <title>Genome analyses of uncultured TG2/ZB3 bacteria in 'Margulisbacteria' specifically attached to ectosymbiotic spirochetes of protists in the termite gut.</title>
        <authorList>
            <person name="Utami Y.D."/>
            <person name="Kuwahara H."/>
            <person name="Igai K."/>
            <person name="Murakami T."/>
            <person name="Sugaya K."/>
            <person name="Morikawa T."/>
            <person name="Nagura Y."/>
            <person name="Yuki M."/>
            <person name="Deevong P."/>
            <person name="Inoue T."/>
            <person name="Kihara K."/>
            <person name="Lo N."/>
            <person name="Yamada A."/>
            <person name="Ohkuma M."/>
            <person name="Hongoh Y."/>
        </authorList>
    </citation>
    <scope>NUCLEOTIDE SEQUENCE [LARGE SCALE GENOMIC DNA]</scope>
    <source>
        <strain evidence="2">RsDinE6-01</strain>
    </source>
</reference>
<dbReference type="InterPro" id="IPR042099">
    <property type="entry name" value="ANL_N_sf"/>
</dbReference>
<evidence type="ECO:0000313" key="3">
    <source>
        <dbReference type="Proteomes" id="UP000282196"/>
    </source>
</evidence>
<dbReference type="Gene3D" id="1.10.1200.10">
    <property type="entry name" value="ACP-like"/>
    <property type="match status" value="1"/>
</dbReference>
<dbReference type="SUPFAM" id="SSF56801">
    <property type="entry name" value="Acetyl-CoA synthetase-like"/>
    <property type="match status" value="1"/>
</dbReference>
<dbReference type="PROSITE" id="PS50075">
    <property type="entry name" value="CARRIER"/>
    <property type="match status" value="1"/>
</dbReference>
<accession>A0A388TLZ9</accession>
<evidence type="ECO:0000313" key="2">
    <source>
        <dbReference type="EMBL" id="GBR77644.1"/>
    </source>
</evidence>
<proteinExistence type="predicted"/>
<dbReference type="Pfam" id="PF00501">
    <property type="entry name" value="AMP-binding"/>
    <property type="match status" value="1"/>
</dbReference>
<dbReference type="SUPFAM" id="SSF47336">
    <property type="entry name" value="ACP-like"/>
    <property type="match status" value="1"/>
</dbReference>
<dbReference type="GO" id="GO:0016746">
    <property type="term" value="F:acyltransferase activity"/>
    <property type="evidence" value="ECO:0007669"/>
    <property type="project" value="InterPro"/>
</dbReference>
<organism evidence="2 3">
    <name type="scientific">Candidatus Termititenax dinenymphae</name>
    <dbReference type="NCBI Taxonomy" id="2218523"/>
    <lineage>
        <taxon>Bacteria</taxon>
        <taxon>Bacillati</taxon>
        <taxon>Candidatus Margulisiibacteriota</taxon>
        <taxon>Candidatus Termititenacia</taxon>
        <taxon>Candidatus Termititenacales</taxon>
        <taxon>Candidatus Termititenacaceae</taxon>
        <taxon>Candidatus Termititenax</taxon>
    </lineage>
</organism>
<dbReference type="InterPro" id="IPR020845">
    <property type="entry name" value="AMP-binding_CS"/>
</dbReference>
<dbReference type="Pfam" id="PF00550">
    <property type="entry name" value="PP-binding"/>
    <property type="match status" value="1"/>
</dbReference>
<dbReference type="InterPro" id="IPR009081">
    <property type="entry name" value="PP-bd_ACP"/>
</dbReference>
<dbReference type="CDD" id="cd07989">
    <property type="entry name" value="LPLAT_AGPAT-like"/>
    <property type="match status" value="1"/>
</dbReference>
<dbReference type="Pfam" id="PF01553">
    <property type="entry name" value="Acyltransferase"/>
    <property type="match status" value="1"/>
</dbReference>
<dbReference type="EMBL" id="BGZP01000009">
    <property type="protein sequence ID" value="GBR77644.1"/>
    <property type="molecule type" value="Genomic_DNA"/>
</dbReference>
<dbReference type="InterPro" id="IPR045851">
    <property type="entry name" value="AMP-bd_C_sf"/>
</dbReference>
<feature type="domain" description="Carrier" evidence="1">
    <location>
        <begin position="538"/>
        <end position="613"/>
    </location>
</feature>
<name>A0A388TLZ9_9BACT</name>
<dbReference type="SMART" id="SM00563">
    <property type="entry name" value="PlsC"/>
    <property type="match status" value="1"/>
</dbReference>
<dbReference type="InterPro" id="IPR050237">
    <property type="entry name" value="ATP-dep_AMP-bd_enzyme"/>
</dbReference>
<dbReference type="InterPro" id="IPR036736">
    <property type="entry name" value="ACP-like_sf"/>
</dbReference>
<keyword evidence="3" id="KW-1185">Reference proteome</keyword>
<dbReference type="InterPro" id="IPR002123">
    <property type="entry name" value="Plipid/glycerol_acylTrfase"/>
</dbReference>
<keyword evidence="2" id="KW-0436">Ligase</keyword>
<gene>
    <name evidence="2" type="ORF">RDn1_303</name>
</gene>
<sequence>MSNFFSVVKEIAERQPQALCYVDKDLSYGDTFRLVQARAAALQARGFKKGDVIAVLSKNSPDWCITFTAILSIGARALVLDSNLRADMYSKMMAFVDTKMVYVSKEFMTDDYGVEKRSIAETDPPSAFTPTEQVDEDDIGALFYTSGTTGDPKVVQLSHKNIVQTSLVCIKHVSAGPNDMFITILPLYHVYGLVAGFLGAYLSGASVVFQNSLKGPDILGTLAKYPITIFSAVPQMWEVFFDRLVKMLKHESMFKYRMFMFFINHAPDFRHIGLGKLVDKIFYPVHKTFGLRLRYLLSGGSRLTWRYNLYYKHMGFTIVEGYGLTETTGPILGSSVTKPKPICVGKPLGNNFIEVRDTNADDIGEIWLKGDAVMQGYYNNPAANKAVFDENGWFRTGDLGFLDKDGDLHLRGRKKNVIVLDSGKNVYPEDLEAFYLASPLIAELTVFGRRIDGREVVYAVIVPTFKTRDCYVQIKAELKKMNKGLPTYKIIGSFAISYDALPRTSTQKVQVFEVIKKLESGAYQVSADDPNFVVKEIVAKTPEVEKIIAVLKELLATDVFYANEALSDFTVDSLNYIELLSKLETRLQIKINPSQFISAPTIEALIEVLTASPGLSGSNTTHDEIFEGKITTKTYNFYNPFIELGLWLIKIYSKVFWRLQIKHGEKLEISNDIIIANHQSYLDILWLLSILPYSKRKHICIAGKRELRPLKLIFPGLHIIYVDRSGNYIPALKAAADVLRSGKSLIIFPEGTRSYDGKIGQFKNGVAYLAKNLHKKIIPISIKGAYEIFPRKNWLPKLMTTKQSSLDVHDKIDPDQFTTIEELNTRMKDLLQA</sequence>
<dbReference type="InterPro" id="IPR000873">
    <property type="entry name" value="AMP-dep_synth/lig_dom"/>
</dbReference>
<evidence type="ECO:0000259" key="1">
    <source>
        <dbReference type="PROSITE" id="PS50075"/>
    </source>
</evidence>
<dbReference type="Pfam" id="PF23562">
    <property type="entry name" value="AMP-binding_C_3"/>
    <property type="match status" value="1"/>
</dbReference>
<comment type="caution">
    <text evidence="2">The sequence shown here is derived from an EMBL/GenBank/DDBJ whole genome shotgun (WGS) entry which is preliminary data.</text>
</comment>
<dbReference type="Proteomes" id="UP000282196">
    <property type="component" value="Unassembled WGS sequence"/>
</dbReference>
<dbReference type="SUPFAM" id="SSF69593">
    <property type="entry name" value="Glycerol-3-phosphate (1)-acyltransferase"/>
    <property type="match status" value="1"/>
</dbReference>
<dbReference type="PANTHER" id="PTHR43767:SF1">
    <property type="entry name" value="NONRIBOSOMAL PEPTIDE SYNTHASE PES1 (EUROFUNG)-RELATED"/>
    <property type="match status" value="1"/>
</dbReference>
<protein>
    <submittedName>
        <fullName evidence="2">Long-chain-fatty-acid--CoA ligase</fullName>
    </submittedName>
</protein>
<dbReference type="Gene3D" id="3.40.50.12780">
    <property type="entry name" value="N-terminal domain of ligase-like"/>
    <property type="match status" value="1"/>
</dbReference>
<dbReference type="PROSITE" id="PS00455">
    <property type="entry name" value="AMP_BINDING"/>
    <property type="match status" value="1"/>
</dbReference>
<dbReference type="PANTHER" id="PTHR43767">
    <property type="entry name" value="LONG-CHAIN-FATTY-ACID--COA LIGASE"/>
    <property type="match status" value="1"/>
</dbReference>
<dbReference type="Gene3D" id="3.30.300.30">
    <property type="match status" value="1"/>
</dbReference>